<sequence>MTAFLNALIRAVLVWLLLMAAESLQGAARRLLLSPALEQALRQISVLVGVLVIAAITWALLPWMRIRTTGQALATGAMWALLTLAFEFGLGGIMGRNWSQMLVDYDLNQGGLMPIGLLAMALVPWAVWRLQSRTRRASTKPDRRLRKSP</sequence>
<evidence type="ECO:0000313" key="3">
    <source>
        <dbReference type="Proteomes" id="UP000530564"/>
    </source>
</evidence>
<evidence type="ECO:0000256" key="1">
    <source>
        <dbReference type="SAM" id="Phobius"/>
    </source>
</evidence>
<dbReference type="AlphaFoldDB" id="A0A839ZT00"/>
<keyword evidence="1" id="KW-1133">Transmembrane helix</keyword>
<keyword evidence="3" id="KW-1185">Reference proteome</keyword>
<proteinExistence type="predicted"/>
<comment type="caution">
    <text evidence="2">The sequence shown here is derived from an EMBL/GenBank/DDBJ whole genome shotgun (WGS) entry which is preliminary data.</text>
</comment>
<reference evidence="2 3" key="1">
    <citation type="submission" date="2020-08" db="EMBL/GenBank/DDBJ databases">
        <title>Genomic Encyclopedia of Type Strains, Phase IV (KMG-IV): sequencing the most valuable type-strain genomes for metagenomic binning, comparative biology and taxonomic classification.</title>
        <authorList>
            <person name="Goeker M."/>
        </authorList>
    </citation>
    <scope>NUCLEOTIDE SEQUENCE [LARGE SCALE GENOMIC DNA]</scope>
    <source>
        <strain evidence="2 3">DSM 21793</strain>
    </source>
</reference>
<accession>A0A839ZT00</accession>
<dbReference type="RefSeq" id="WP_183769372.1">
    <property type="nucleotide sequence ID" value="NZ_JACIDK010000001.1"/>
</dbReference>
<protein>
    <submittedName>
        <fullName evidence="2">Uncharacterized protein</fullName>
    </submittedName>
</protein>
<feature type="transmembrane region" description="Helical" evidence="1">
    <location>
        <begin position="107"/>
        <end position="128"/>
    </location>
</feature>
<keyword evidence="1" id="KW-0812">Transmembrane</keyword>
<keyword evidence="1" id="KW-0472">Membrane</keyword>
<gene>
    <name evidence="2" type="ORF">GGQ61_000053</name>
</gene>
<feature type="transmembrane region" description="Helical" evidence="1">
    <location>
        <begin position="42"/>
        <end position="61"/>
    </location>
</feature>
<dbReference type="Proteomes" id="UP000530564">
    <property type="component" value="Unassembled WGS sequence"/>
</dbReference>
<organism evidence="2 3">
    <name type="scientific">Phenylobacterium haematophilum</name>
    <dbReference type="NCBI Taxonomy" id="98513"/>
    <lineage>
        <taxon>Bacteria</taxon>
        <taxon>Pseudomonadati</taxon>
        <taxon>Pseudomonadota</taxon>
        <taxon>Alphaproteobacteria</taxon>
        <taxon>Caulobacterales</taxon>
        <taxon>Caulobacteraceae</taxon>
        <taxon>Phenylobacterium</taxon>
    </lineage>
</organism>
<name>A0A839ZT00_9CAUL</name>
<dbReference type="EMBL" id="JACIDK010000001">
    <property type="protein sequence ID" value="MBB3889356.1"/>
    <property type="molecule type" value="Genomic_DNA"/>
</dbReference>
<feature type="transmembrane region" description="Helical" evidence="1">
    <location>
        <begin position="73"/>
        <end position="95"/>
    </location>
</feature>
<evidence type="ECO:0000313" key="2">
    <source>
        <dbReference type="EMBL" id="MBB3889356.1"/>
    </source>
</evidence>